<dbReference type="EMBL" id="PFOB01000012">
    <property type="protein sequence ID" value="PIZ63847.1"/>
    <property type="molecule type" value="Genomic_DNA"/>
</dbReference>
<reference evidence="2" key="1">
    <citation type="submission" date="2017-09" db="EMBL/GenBank/DDBJ databases">
        <title>Depth-based differentiation of microbial function through sediment-hosted aquifers and enrichment of novel symbionts in the deep terrestrial subsurface.</title>
        <authorList>
            <person name="Probst A.J."/>
            <person name="Ladd B."/>
            <person name="Jarett J.K."/>
            <person name="Geller-Mcgrath D.E."/>
            <person name="Sieber C.M.K."/>
            <person name="Emerson J.B."/>
            <person name="Anantharaman K."/>
            <person name="Thomas B.C."/>
            <person name="Malmstrom R."/>
            <person name="Stieglmeier M."/>
            <person name="Klingl A."/>
            <person name="Woyke T."/>
            <person name="Ryan C.M."/>
            <person name="Banfield J.F."/>
        </authorList>
    </citation>
    <scope>NUCLEOTIDE SEQUENCE [LARGE SCALE GENOMIC DNA]</scope>
</reference>
<evidence type="ECO:0000313" key="2">
    <source>
        <dbReference type="Proteomes" id="UP000228503"/>
    </source>
</evidence>
<comment type="caution">
    <text evidence="1">The sequence shown here is derived from an EMBL/GenBank/DDBJ whole genome shotgun (WGS) entry which is preliminary data.</text>
</comment>
<proteinExistence type="predicted"/>
<evidence type="ECO:0000313" key="1">
    <source>
        <dbReference type="EMBL" id="PIZ63847.1"/>
    </source>
</evidence>
<gene>
    <name evidence="1" type="ORF">COY16_00855</name>
</gene>
<accession>A0A2M7U1B2</accession>
<protein>
    <submittedName>
        <fullName evidence="1">Uncharacterized protein</fullName>
    </submittedName>
</protein>
<dbReference type="Proteomes" id="UP000228503">
    <property type="component" value="Unassembled WGS sequence"/>
</dbReference>
<dbReference type="AlphaFoldDB" id="A0A2M7U1B2"/>
<organism evidence="1 2">
    <name type="scientific">Candidatus Roizmanbacteria bacterium CG_4_10_14_0_2_um_filter_39_13</name>
    <dbReference type="NCBI Taxonomy" id="1974825"/>
    <lineage>
        <taxon>Bacteria</taxon>
        <taxon>Candidatus Roizmaniibacteriota</taxon>
    </lineage>
</organism>
<sequence length="292" mass="32721">MSEIFLGGHEEDAKAPKEKMLNMVMERLAELSADPKLQNTGEPRMPVSAEFQHMAQVEAHVQEQLAPLKTQQQIIRQLTAARAALWNRSNTRDRADFTNPDLAALSRSESVAKMLDKNPHQLRELRENIDHERARYIAKWWELCQENDFIIPGQGEVGMYGMSTSLKGALGEPSELHQQSIDIFLPHVAGYIGKENSEAERLFFALQTGVEGEGVGTVLHKGNVVSKTPTQLRTDLDLGDPERRPQSFNPFYGYSKDVPIADYNRLAFIPHVSTSEGGVSFVEGYHVARVPN</sequence>
<name>A0A2M7U1B2_9BACT</name>